<evidence type="ECO:0000256" key="2">
    <source>
        <dbReference type="ARBA" id="ARBA00017339"/>
    </source>
</evidence>
<feature type="signal peptide" evidence="7">
    <location>
        <begin position="1"/>
        <end position="18"/>
    </location>
</feature>
<reference evidence="8" key="1">
    <citation type="submission" date="2025-08" db="UniProtKB">
        <authorList>
            <consortium name="Ensembl"/>
        </authorList>
    </citation>
    <scope>IDENTIFICATION</scope>
</reference>
<dbReference type="InterPro" id="IPR007906">
    <property type="entry name" value="GLYCAM-1"/>
</dbReference>
<organism evidence="8 9">
    <name type="scientific">Spermophilus dauricus</name>
    <name type="common">Daurian ground squirrel</name>
    <dbReference type="NCBI Taxonomy" id="99837"/>
    <lineage>
        <taxon>Eukaryota</taxon>
        <taxon>Metazoa</taxon>
        <taxon>Chordata</taxon>
        <taxon>Craniata</taxon>
        <taxon>Vertebrata</taxon>
        <taxon>Euteleostomi</taxon>
        <taxon>Mammalia</taxon>
        <taxon>Eutheria</taxon>
        <taxon>Euarchontoglires</taxon>
        <taxon>Glires</taxon>
        <taxon>Rodentia</taxon>
        <taxon>Sciuromorpha</taxon>
        <taxon>Sciuridae</taxon>
        <taxon>Xerinae</taxon>
        <taxon>Marmotini</taxon>
        <taxon>Spermophilus</taxon>
    </lineage>
</organism>
<accession>A0A8C9QEH8</accession>
<keyword evidence="5" id="KW-0325">Glycoprotein</keyword>
<reference evidence="8" key="2">
    <citation type="submission" date="2025-09" db="UniProtKB">
        <authorList>
            <consortium name="Ensembl"/>
        </authorList>
    </citation>
    <scope>IDENTIFICATION</scope>
</reference>
<name>A0A8C9QEH8_SPEDA</name>
<protein>
    <recommendedName>
        <fullName evidence="2">Glycosylation-dependent cell adhesion molecule 1</fullName>
    </recommendedName>
</protein>
<evidence type="ECO:0000256" key="3">
    <source>
        <dbReference type="ARBA" id="ARBA00022553"/>
    </source>
</evidence>
<evidence type="ECO:0000256" key="4">
    <source>
        <dbReference type="ARBA" id="ARBA00022729"/>
    </source>
</evidence>
<sequence>MKLFSVLLLASLASTSLAIFHGEYTLSLPHTPSISLVPASQFASINHPRKASISSEDLTVEPFIFSEELISKENVAIKSTRPMSQTPEILHPVLQGDSSKSSIEETTEFTPTAATTSEGKLTKFGNKMGKDLKKAIKGILDYLKSLIPDANDVMRP</sequence>
<dbReference type="Proteomes" id="UP000694422">
    <property type="component" value="Unplaced"/>
</dbReference>
<evidence type="ECO:0000256" key="6">
    <source>
        <dbReference type="SAM" id="MobiDB-lite"/>
    </source>
</evidence>
<keyword evidence="9" id="KW-1185">Reference proteome</keyword>
<evidence type="ECO:0000313" key="8">
    <source>
        <dbReference type="Ensembl" id="ENSSDAP00000021274.1"/>
    </source>
</evidence>
<comment type="similarity">
    <text evidence="1">Belongs to the PP3/GlyCAM-1 family.</text>
</comment>
<feature type="region of interest" description="Disordered" evidence="6">
    <location>
        <begin position="95"/>
        <end position="114"/>
    </location>
</feature>
<keyword evidence="4 7" id="KW-0732">Signal</keyword>
<feature type="chain" id="PRO_5034958136" description="Glycosylation-dependent cell adhesion molecule 1" evidence="7">
    <location>
        <begin position="19"/>
        <end position="156"/>
    </location>
</feature>
<evidence type="ECO:0000256" key="1">
    <source>
        <dbReference type="ARBA" id="ARBA00006292"/>
    </source>
</evidence>
<proteinExistence type="inferred from homology"/>
<dbReference type="Pfam" id="PF05242">
    <property type="entry name" value="GLYCAM-1"/>
    <property type="match status" value="1"/>
</dbReference>
<evidence type="ECO:0000313" key="9">
    <source>
        <dbReference type="Proteomes" id="UP000694422"/>
    </source>
</evidence>
<evidence type="ECO:0000256" key="7">
    <source>
        <dbReference type="SAM" id="SignalP"/>
    </source>
</evidence>
<keyword evidence="3" id="KW-0597">Phosphoprotein</keyword>
<dbReference type="AlphaFoldDB" id="A0A8C9QEH8"/>
<dbReference type="Ensembl" id="ENSSDAT00000024303.1">
    <property type="protein sequence ID" value="ENSSDAP00000021274.1"/>
    <property type="gene ID" value="ENSSDAG00000019355.1"/>
</dbReference>
<evidence type="ECO:0000256" key="5">
    <source>
        <dbReference type="ARBA" id="ARBA00023180"/>
    </source>
</evidence>